<name>A0AAD5UDL0_9FUNG</name>
<dbReference type="AlphaFoldDB" id="A0AAD5UDL0"/>
<reference evidence="1" key="1">
    <citation type="submission" date="2020-05" db="EMBL/GenBank/DDBJ databases">
        <title>Phylogenomic resolution of chytrid fungi.</title>
        <authorList>
            <person name="Stajich J.E."/>
            <person name="Amses K."/>
            <person name="Simmons R."/>
            <person name="Seto K."/>
            <person name="Myers J."/>
            <person name="Bonds A."/>
            <person name="Quandt C.A."/>
            <person name="Barry K."/>
            <person name="Liu P."/>
            <person name="Grigoriev I."/>
            <person name="Longcore J.E."/>
            <person name="James T.Y."/>
        </authorList>
    </citation>
    <scope>NUCLEOTIDE SEQUENCE</scope>
    <source>
        <strain evidence="1">PLAUS21</strain>
    </source>
</reference>
<dbReference type="EMBL" id="JADGKB010000070">
    <property type="protein sequence ID" value="KAJ3255175.1"/>
    <property type="molecule type" value="Genomic_DNA"/>
</dbReference>
<dbReference type="InterPro" id="IPR015946">
    <property type="entry name" value="KH_dom-like_a/b"/>
</dbReference>
<dbReference type="SUPFAM" id="SSF89919">
    <property type="entry name" value="Ribosome-binding factor A, RbfA"/>
    <property type="match status" value="1"/>
</dbReference>
<proteinExistence type="predicted"/>
<dbReference type="Proteomes" id="UP001210925">
    <property type="component" value="Unassembled WGS sequence"/>
</dbReference>
<evidence type="ECO:0000313" key="1">
    <source>
        <dbReference type="EMBL" id="KAJ3255175.1"/>
    </source>
</evidence>
<keyword evidence="2" id="KW-1185">Reference proteome</keyword>
<protein>
    <submittedName>
        <fullName evidence="1">Uncharacterized protein</fullName>
    </submittedName>
</protein>
<organism evidence="1 2">
    <name type="scientific">Boothiomyces macroporosus</name>
    <dbReference type="NCBI Taxonomy" id="261099"/>
    <lineage>
        <taxon>Eukaryota</taxon>
        <taxon>Fungi</taxon>
        <taxon>Fungi incertae sedis</taxon>
        <taxon>Chytridiomycota</taxon>
        <taxon>Chytridiomycota incertae sedis</taxon>
        <taxon>Chytridiomycetes</taxon>
        <taxon>Rhizophydiales</taxon>
        <taxon>Terramycetaceae</taxon>
        <taxon>Boothiomyces</taxon>
    </lineage>
</organism>
<dbReference type="InterPro" id="IPR023799">
    <property type="entry name" value="RbfA_dom_sf"/>
</dbReference>
<evidence type="ECO:0000313" key="2">
    <source>
        <dbReference type="Proteomes" id="UP001210925"/>
    </source>
</evidence>
<accession>A0AAD5UDL0</accession>
<comment type="caution">
    <text evidence="1">The sequence shown here is derived from an EMBL/GenBank/DDBJ whole genome shotgun (WGS) entry which is preliminary data.</text>
</comment>
<dbReference type="Gene3D" id="3.30.300.20">
    <property type="match status" value="1"/>
</dbReference>
<gene>
    <name evidence="1" type="ORF">HK103_006544</name>
</gene>
<sequence>MNRFREFGRLLRPKKAQVTIPDFPIESKPITETHFIPGQYQPLFSSRETKEFKKELQPNYLQRIKSKEPKMYDTREHKSQGKKIKRIVTLLDEVINDLYNQLGKQKWDINRTQLSLNEKKLYVYWKLVDELEYNEELKERNSITQILEQYEPVIQKILTDQLKGYNGGYLPTKYSPKIHFRWDAEHDNIKKLDAIFEKIK</sequence>